<evidence type="ECO:0000313" key="3">
    <source>
        <dbReference type="EMBL" id="WXA12478.1"/>
    </source>
</evidence>
<evidence type="ECO:0000313" key="4">
    <source>
        <dbReference type="Proteomes" id="UP001368318"/>
    </source>
</evidence>
<dbReference type="Gene3D" id="2.180.10.10">
    <property type="entry name" value="RHS repeat-associated core"/>
    <property type="match status" value="1"/>
</dbReference>
<proteinExistence type="predicted"/>
<reference evidence="3 4" key="1">
    <citation type="submission" date="2023-10" db="EMBL/GenBank/DDBJ databases">
        <title>Culture-based analysis of two novel bacteria associated with mangrove crab gills.</title>
        <authorList>
            <person name="Yang X."/>
            <person name="Garuglieri E."/>
            <person name="Van Goethem M.W."/>
            <person name="Fusi M."/>
            <person name="Marasco R."/>
            <person name="Daffonchio D.G."/>
        </authorList>
    </citation>
    <scope>NUCLEOTIDE SEQUENCE</scope>
    <source>
        <strain evidence="3">UG2-1</strain>
        <strain evidence="2">UG2-2</strain>
        <strain evidence="4">UG2_2</strain>
    </source>
</reference>
<accession>A0AAU6P4T1</accession>
<dbReference type="RefSeq" id="WP_338731492.1">
    <property type="nucleotide sequence ID" value="NZ_CP136924.1"/>
</dbReference>
<evidence type="ECO:0000313" key="2">
    <source>
        <dbReference type="EMBL" id="WXA02360.1"/>
    </source>
</evidence>
<dbReference type="EMBL" id="CP136924">
    <property type="protein sequence ID" value="WXA02360.1"/>
    <property type="molecule type" value="Genomic_DNA"/>
</dbReference>
<name>A0AAU6P4T1_9FLAO</name>
<evidence type="ECO:0000256" key="1">
    <source>
        <dbReference type="SAM" id="Coils"/>
    </source>
</evidence>
<dbReference type="Proteomes" id="UP001368318">
    <property type="component" value="Chromosome"/>
</dbReference>
<organism evidence="3">
    <name type="scientific">Mangrovimonas cancribranchiae</name>
    <dbReference type="NCBI Taxonomy" id="3080055"/>
    <lineage>
        <taxon>Bacteria</taxon>
        <taxon>Pseudomonadati</taxon>
        <taxon>Bacteroidota</taxon>
        <taxon>Flavobacteriia</taxon>
        <taxon>Flavobacteriales</taxon>
        <taxon>Flavobacteriaceae</taxon>
        <taxon>Mangrovimonas</taxon>
    </lineage>
</organism>
<sequence length="321" mass="35426">MPKRHGSVDSYRYGFQGQEKDDEVKGEGNSLNYTFRMHDPRVGRFFAVDPLDYKFPWNSPYAFSENRVIDAIELEGAESLVLGTETSAAAIYAKGSGSGVIFDFSKSKIQVYTYKSQSKGYESDLGVARQAVVAYYPTASAENLEGKGKSTGFTLSKKILTGSVAVVTSGENDEYKGLQIGVGFGLSPNPLPGTVFEFDTFTEIKPSNLAAHAQDLIKYKGKIKESINKNLIELTERGAFLGTAIAKVTNYINKELKPKLNTPNLDQKSRINITADILGHLKVIAEYRKEIKEIQKASHDAEKLLEQIDEVIEQSKKEAGE</sequence>
<evidence type="ECO:0008006" key="5">
    <source>
        <dbReference type="Google" id="ProtNLM"/>
    </source>
</evidence>
<gene>
    <name evidence="3" type="ORF">R3L15_10125</name>
    <name evidence="2" type="ORF">R3L16_11460</name>
</gene>
<keyword evidence="1" id="KW-0175">Coiled coil</keyword>
<dbReference type="AlphaFoldDB" id="A0AAU6P4T1"/>
<keyword evidence="4" id="KW-1185">Reference proteome</keyword>
<dbReference type="EMBL" id="CP136925">
    <property type="protein sequence ID" value="WXA12478.1"/>
    <property type="molecule type" value="Genomic_DNA"/>
</dbReference>
<feature type="coiled-coil region" evidence="1">
    <location>
        <begin position="284"/>
        <end position="321"/>
    </location>
</feature>
<protein>
    <recommendedName>
        <fullName evidence="5">RHS repeat-associated core domain-containing protein</fullName>
    </recommendedName>
</protein>
<dbReference type="KEGG" id="mcaa:R3L15_10125"/>